<dbReference type="PANTHER" id="PTHR12842:SF6">
    <property type="entry name" value="FI01459P"/>
    <property type="match status" value="1"/>
</dbReference>
<dbReference type="PANTHER" id="PTHR12842">
    <property type="entry name" value="FI01459P"/>
    <property type="match status" value="1"/>
</dbReference>
<feature type="region of interest" description="Disordered" evidence="3">
    <location>
        <begin position="1"/>
        <end position="47"/>
    </location>
</feature>
<keyword evidence="5" id="KW-1185">Reference proteome</keyword>
<accession>A0ABP1NL46</accession>
<dbReference type="InterPro" id="IPR007998">
    <property type="entry name" value="DUF719"/>
</dbReference>
<organism evidence="4 5">
    <name type="scientific">Xylocopa violacea</name>
    <name type="common">Violet carpenter bee</name>
    <name type="synonym">Apis violacea</name>
    <dbReference type="NCBI Taxonomy" id="135666"/>
    <lineage>
        <taxon>Eukaryota</taxon>
        <taxon>Metazoa</taxon>
        <taxon>Ecdysozoa</taxon>
        <taxon>Arthropoda</taxon>
        <taxon>Hexapoda</taxon>
        <taxon>Insecta</taxon>
        <taxon>Pterygota</taxon>
        <taxon>Neoptera</taxon>
        <taxon>Endopterygota</taxon>
        <taxon>Hymenoptera</taxon>
        <taxon>Apocrita</taxon>
        <taxon>Aculeata</taxon>
        <taxon>Apoidea</taxon>
        <taxon>Anthophila</taxon>
        <taxon>Apidae</taxon>
        <taxon>Xylocopa</taxon>
        <taxon>Xylocopa</taxon>
    </lineage>
</organism>
<evidence type="ECO:0000313" key="4">
    <source>
        <dbReference type="EMBL" id="CAL7941764.1"/>
    </source>
</evidence>
<comment type="caution">
    <text evidence="4">The sequence shown here is derived from an EMBL/GenBank/DDBJ whole genome shotgun (WGS) entry which is preliminary data.</text>
</comment>
<dbReference type="Pfam" id="PF05334">
    <property type="entry name" value="DUF719"/>
    <property type="match status" value="1"/>
</dbReference>
<protein>
    <recommendedName>
        <fullName evidence="6">Protein FAM114A2</fullName>
    </recommendedName>
</protein>
<evidence type="ECO:0008006" key="6">
    <source>
        <dbReference type="Google" id="ProtNLM"/>
    </source>
</evidence>
<feature type="compositionally biased region" description="Polar residues" evidence="3">
    <location>
        <begin position="23"/>
        <end position="38"/>
    </location>
</feature>
<evidence type="ECO:0000256" key="3">
    <source>
        <dbReference type="SAM" id="MobiDB-lite"/>
    </source>
</evidence>
<comment type="similarity">
    <text evidence="1">Belongs to the FAM114 family.</text>
</comment>
<name>A0ABP1NL46_XYLVO</name>
<dbReference type="Proteomes" id="UP001642520">
    <property type="component" value="Unassembled WGS sequence"/>
</dbReference>
<gene>
    <name evidence="4" type="ORF">XYLVIOL_LOCUS5174</name>
</gene>
<proteinExistence type="inferred from homology"/>
<reference evidence="4 5" key="1">
    <citation type="submission" date="2024-08" db="EMBL/GenBank/DDBJ databases">
        <authorList>
            <person name="Will J Nash"/>
            <person name="Angela Man"/>
            <person name="Seanna McTaggart"/>
            <person name="Kendall Baker"/>
            <person name="Tom Barker"/>
            <person name="Leah Catchpole"/>
            <person name="Alex Durrant"/>
            <person name="Karim Gharbi"/>
            <person name="Naomi Irish"/>
            <person name="Gemy Kaithakottil"/>
            <person name="Debby Ku"/>
            <person name="Aaliyah Providence"/>
            <person name="Felix Shaw"/>
            <person name="David Swarbreck"/>
            <person name="Chris Watkins"/>
            <person name="Ann M. McCartney"/>
            <person name="Giulio Formenti"/>
            <person name="Alice Mouton"/>
            <person name="Noel Vella"/>
            <person name="Bjorn M von Reumont"/>
            <person name="Adriana Vella"/>
            <person name="Wilfried Haerty"/>
        </authorList>
    </citation>
    <scope>NUCLEOTIDE SEQUENCE [LARGE SCALE GENOMIC DNA]</scope>
</reference>
<feature type="compositionally biased region" description="Acidic residues" evidence="3">
    <location>
        <begin position="1"/>
        <end position="14"/>
    </location>
</feature>
<keyword evidence="2" id="KW-0597">Phosphoprotein</keyword>
<dbReference type="EMBL" id="CAXAJV020001292">
    <property type="protein sequence ID" value="CAL7941764.1"/>
    <property type="molecule type" value="Genomic_DNA"/>
</dbReference>
<sequence>MATSESDDFESADEEMNHDMSTRRSYQTQQWKSPTTIDSESDDDMEYVPRQPHTNVIFSRRPEKYRPLTNIAADEKKPDNDISIKDTNNCEKSEQPIINVDRTCEKVHEDVTAHSLQKAKCTQINTANMNFDLKDDNKEARLDNSEVKKDDNMELPSETINPNEKGRACRRQNLGARKLGTKITSSSNSTADTDDATKRINEKDILTRSIEEDILFNELSIKDEITESEMPEEMKSNKTFKEVFGEVFEEGFGDDIKLEELIQSPSEELSTDRLQPMLEKSSLVREEAENPLMGWGWANWGVTSLINTATVGVSTLTSHVSHGLTLLEETIVASDEPKSITNEEEKGDRTIDDYKAEQPKEQSSFGFGNLISGVSSITKLVESTSSKVMSGGLDTLEAIGKKTMEVLQEGDPGLKKKRAFFINETDKPNLSQILREAKEKAENNEKTIEARQKMRKVHFESLFDDYQGLVHLEALEMLSKQSNIKIQQHLSGLDADELYCVQKMLEEVEELCELNEEDESEDESEEKDLKCKLQEACSDLGINITYEKLYDICEDSKAYTTPPVTQTDQEIFEHAISVLAQFTAFSVERFHKTAELLLIKEHRSTVNETDSLVQLTNILSKEIGTLANTYCGILNDFVETSEKPDNIKANITTVFLEASNASSYVQDAFKLLIPIVQVGAI</sequence>
<evidence type="ECO:0000256" key="2">
    <source>
        <dbReference type="ARBA" id="ARBA00022553"/>
    </source>
</evidence>
<evidence type="ECO:0000256" key="1">
    <source>
        <dbReference type="ARBA" id="ARBA00006903"/>
    </source>
</evidence>
<evidence type="ECO:0000313" key="5">
    <source>
        <dbReference type="Proteomes" id="UP001642520"/>
    </source>
</evidence>